<dbReference type="GO" id="GO:0005524">
    <property type="term" value="F:ATP binding"/>
    <property type="evidence" value="ECO:0007669"/>
    <property type="project" value="UniProtKB-UniRule"/>
</dbReference>
<name>A0A7C9MWA9_9RHOB</name>
<keyword evidence="7 9" id="KW-0630">Potassium</keyword>
<keyword evidence="9" id="KW-0963">Cytoplasm</keyword>
<comment type="caution">
    <text evidence="11">The sequence shown here is derived from an EMBL/GenBank/DDBJ whole genome shotgun (WGS) entry which is preliminary data.</text>
</comment>
<comment type="function">
    <text evidence="9">Catalyzes the phosphorylation of ribose at O-5 in a reaction requiring ATP and magnesium. The resulting D-ribose-5-phosphate can then be used either for sythesis of nucleotides, histidine, and tryptophan, or as a component of the pentose phosphate pathway.</text>
</comment>
<dbReference type="UniPathway" id="UPA00916">
    <property type="reaction ID" value="UER00889"/>
</dbReference>
<organism evidence="11 12">
    <name type="scientific">Kangsaoukella pontilimi</name>
    <dbReference type="NCBI Taxonomy" id="2691042"/>
    <lineage>
        <taxon>Bacteria</taxon>
        <taxon>Pseudomonadati</taxon>
        <taxon>Pseudomonadota</taxon>
        <taxon>Alphaproteobacteria</taxon>
        <taxon>Rhodobacterales</taxon>
        <taxon>Paracoccaceae</taxon>
        <taxon>Kangsaoukella</taxon>
    </lineage>
</organism>
<evidence type="ECO:0000256" key="8">
    <source>
        <dbReference type="ARBA" id="ARBA00023277"/>
    </source>
</evidence>
<keyword evidence="1 9" id="KW-0808">Transferase</keyword>
<dbReference type="GO" id="GO:0019303">
    <property type="term" value="P:D-ribose catabolic process"/>
    <property type="evidence" value="ECO:0007669"/>
    <property type="project" value="UniProtKB-UniRule"/>
</dbReference>
<reference evidence="11 12" key="1">
    <citation type="submission" date="2019-12" db="EMBL/GenBank/DDBJ databases">
        <authorList>
            <person name="Lee S.D."/>
        </authorList>
    </citation>
    <scope>NUCLEOTIDE SEQUENCE [LARGE SCALE GENOMIC DNA]</scope>
    <source>
        <strain evidence="11 12">GH1-50</strain>
    </source>
</reference>
<evidence type="ECO:0000256" key="2">
    <source>
        <dbReference type="ARBA" id="ARBA00022723"/>
    </source>
</evidence>
<feature type="binding site" evidence="9">
    <location>
        <position position="239"/>
    </location>
    <ligand>
        <name>substrate</name>
    </ligand>
</feature>
<keyword evidence="5 9" id="KW-0067">ATP-binding</keyword>
<feature type="binding site" evidence="9">
    <location>
        <position position="136"/>
    </location>
    <ligand>
        <name>substrate</name>
    </ligand>
</feature>
<dbReference type="Pfam" id="PF00294">
    <property type="entry name" value="PfkB"/>
    <property type="match status" value="1"/>
</dbReference>
<feature type="binding site" evidence="9">
    <location>
        <begin position="38"/>
        <end position="42"/>
    </location>
    <ligand>
        <name>substrate</name>
    </ligand>
</feature>
<dbReference type="InterPro" id="IPR011611">
    <property type="entry name" value="PfkB_dom"/>
</dbReference>
<dbReference type="AlphaFoldDB" id="A0A7C9MWA9"/>
<feature type="binding site" evidence="9">
    <location>
        <begin position="238"/>
        <end position="239"/>
    </location>
    <ligand>
        <name>ATP</name>
        <dbReference type="ChEBI" id="CHEBI:30616"/>
    </ligand>
</feature>
<protein>
    <recommendedName>
        <fullName evidence="9">Ribokinase</fullName>
        <shortName evidence="9">RK</shortName>
        <ecNumber evidence="9">2.7.1.15</ecNumber>
    </recommendedName>
</protein>
<dbReference type="PANTHER" id="PTHR10584">
    <property type="entry name" value="SUGAR KINASE"/>
    <property type="match status" value="1"/>
</dbReference>
<comment type="catalytic activity">
    <reaction evidence="9">
        <text>D-ribose + ATP = D-ribose 5-phosphate + ADP + H(+)</text>
        <dbReference type="Rhea" id="RHEA:13697"/>
        <dbReference type="ChEBI" id="CHEBI:15378"/>
        <dbReference type="ChEBI" id="CHEBI:30616"/>
        <dbReference type="ChEBI" id="CHEBI:47013"/>
        <dbReference type="ChEBI" id="CHEBI:78346"/>
        <dbReference type="ChEBI" id="CHEBI:456216"/>
        <dbReference type="EC" id="2.7.1.15"/>
    </reaction>
</comment>
<dbReference type="InterPro" id="IPR011877">
    <property type="entry name" value="Ribokinase"/>
</dbReference>
<dbReference type="RefSeq" id="WP_160764198.1">
    <property type="nucleotide sequence ID" value="NZ_WUPT01000002.1"/>
</dbReference>
<sequence length="290" mass="30066">MTIYCLGSVNADHFYAVPHIPEPGETLAALELTTGLGGKGANQSVAAAKAGAQVIHIGGVGPGSEWIFERLESYGVDTRHIATLDVPTGHAIINVAEDGENAIVILAGANGAQSEDRIAAALQDAGAGDVLLIQNETNCQVEAARVAREKGVEVVYSAAPFDAEAVRAILPATDMLLLNEVEAAQLEKALEQSLFSLPVARIVVTLGAKGARWIDTRSGDSWEVAGTRVEAVDTTGAGDTFAGYLAAALHEGMKPEEAMAFAGKASALKVTRHGTANAIPMRAEVEAFSP</sequence>
<evidence type="ECO:0000256" key="6">
    <source>
        <dbReference type="ARBA" id="ARBA00022842"/>
    </source>
</evidence>
<keyword evidence="8 9" id="KW-0119">Carbohydrate metabolism</keyword>
<dbReference type="CDD" id="cd01174">
    <property type="entry name" value="ribokinase"/>
    <property type="match status" value="1"/>
</dbReference>
<gene>
    <name evidence="9" type="primary">rbsK</name>
    <name evidence="11" type="ORF">GQ651_10435</name>
</gene>
<feature type="binding site" evidence="9">
    <location>
        <begin position="205"/>
        <end position="210"/>
    </location>
    <ligand>
        <name>ATP</name>
        <dbReference type="ChEBI" id="CHEBI:30616"/>
    </ligand>
</feature>
<dbReference type="Proteomes" id="UP000480350">
    <property type="component" value="Unassembled WGS sequence"/>
</dbReference>
<feature type="binding site" evidence="9">
    <location>
        <position position="179"/>
    </location>
    <ligand>
        <name>ATP</name>
        <dbReference type="ChEBI" id="CHEBI:30616"/>
    </ligand>
</feature>
<comment type="similarity">
    <text evidence="9">Belongs to the carbohydrate kinase PfkB family. Ribokinase subfamily.</text>
</comment>
<feature type="binding site" evidence="9">
    <location>
        <position position="274"/>
    </location>
    <ligand>
        <name>K(+)</name>
        <dbReference type="ChEBI" id="CHEBI:29103"/>
    </ligand>
</feature>
<comment type="caution">
    <text evidence="9">Lacks conserved residue(s) required for the propagation of feature annotation.</text>
</comment>
<evidence type="ECO:0000256" key="3">
    <source>
        <dbReference type="ARBA" id="ARBA00022741"/>
    </source>
</evidence>
<evidence type="ECO:0000256" key="7">
    <source>
        <dbReference type="ARBA" id="ARBA00022958"/>
    </source>
</evidence>
<evidence type="ECO:0000256" key="9">
    <source>
        <dbReference type="HAMAP-Rule" id="MF_01987"/>
    </source>
</evidence>
<evidence type="ECO:0000256" key="4">
    <source>
        <dbReference type="ARBA" id="ARBA00022777"/>
    </source>
</evidence>
<keyword evidence="3 9" id="KW-0547">Nucleotide-binding</keyword>
<feature type="binding site" evidence="9">
    <location>
        <position position="272"/>
    </location>
    <ligand>
        <name>K(+)</name>
        <dbReference type="ChEBI" id="CHEBI:29103"/>
    </ligand>
</feature>
<evidence type="ECO:0000313" key="11">
    <source>
        <dbReference type="EMBL" id="MXQ08260.1"/>
    </source>
</evidence>
<evidence type="ECO:0000259" key="10">
    <source>
        <dbReference type="Pfam" id="PF00294"/>
    </source>
</evidence>
<dbReference type="PANTHER" id="PTHR10584:SF166">
    <property type="entry name" value="RIBOKINASE"/>
    <property type="match status" value="1"/>
</dbReference>
<dbReference type="Gene3D" id="3.40.1190.20">
    <property type="match status" value="1"/>
</dbReference>
<proteinExistence type="inferred from homology"/>
<dbReference type="InterPro" id="IPR029056">
    <property type="entry name" value="Ribokinase-like"/>
</dbReference>
<keyword evidence="6 9" id="KW-0460">Magnesium</keyword>
<dbReference type="HAMAP" id="MF_01987">
    <property type="entry name" value="Ribokinase"/>
    <property type="match status" value="1"/>
</dbReference>
<comment type="subunit">
    <text evidence="9">Homodimer.</text>
</comment>
<comment type="pathway">
    <text evidence="9">Carbohydrate metabolism; D-ribose degradation; D-ribose 5-phosphate from beta-D-ribopyranose: step 2/2.</text>
</comment>
<keyword evidence="2 9" id="KW-0479">Metal-binding</keyword>
<comment type="cofactor">
    <cofactor evidence="9">
        <name>Mg(2+)</name>
        <dbReference type="ChEBI" id="CHEBI:18420"/>
    </cofactor>
    <text evidence="9">Requires a divalent cation, most likely magnesium in vivo, as an electrophilic catalyst to aid phosphoryl group transfer. It is the chelate of the metal and the nucleotide that is the actual substrate.</text>
</comment>
<dbReference type="PRINTS" id="PR00990">
    <property type="entry name" value="RIBOKINASE"/>
</dbReference>
<evidence type="ECO:0000313" key="12">
    <source>
        <dbReference type="Proteomes" id="UP000480350"/>
    </source>
</evidence>
<reference evidence="11 12" key="2">
    <citation type="submission" date="2020-03" db="EMBL/GenBank/DDBJ databases">
        <title>Kangsaoukella pontilimi gen. nov., sp. nov., a new member of the family Rhodobacteraceae isolated from a tidal mudflat.</title>
        <authorList>
            <person name="Kim I.S."/>
        </authorList>
    </citation>
    <scope>NUCLEOTIDE SEQUENCE [LARGE SCALE GENOMIC DNA]</scope>
    <source>
        <strain evidence="11 12">GH1-50</strain>
    </source>
</reference>
<feature type="active site" description="Proton acceptor" evidence="9">
    <location>
        <position position="239"/>
    </location>
</feature>
<dbReference type="GO" id="GO:0046872">
    <property type="term" value="F:metal ion binding"/>
    <property type="evidence" value="ECO:0007669"/>
    <property type="project" value="UniProtKB-KW"/>
</dbReference>
<dbReference type="EMBL" id="WUPT01000002">
    <property type="protein sequence ID" value="MXQ08260.1"/>
    <property type="molecule type" value="Genomic_DNA"/>
</dbReference>
<dbReference type="GO" id="GO:0005737">
    <property type="term" value="C:cytoplasm"/>
    <property type="evidence" value="ECO:0007669"/>
    <property type="project" value="UniProtKB-SubCell"/>
</dbReference>
<dbReference type="EC" id="2.7.1.15" evidence="9"/>
<feature type="binding site" evidence="9">
    <location>
        <begin position="10"/>
        <end position="12"/>
    </location>
    <ligand>
        <name>substrate</name>
    </ligand>
</feature>
<evidence type="ECO:0000256" key="1">
    <source>
        <dbReference type="ARBA" id="ARBA00022679"/>
    </source>
</evidence>
<comment type="activity regulation">
    <text evidence="9">Activated by a monovalent cation that binds near, but not in, the active site. The most likely occupant of the site in vivo is potassium. Ion binding induces a conformational change that may alter substrate affinity.</text>
</comment>
<accession>A0A7C9MWA9</accession>
<dbReference type="InterPro" id="IPR002139">
    <property type="entry name" value="Ribo/fructo_kinase"/>
</dbReference>
<dbReference type="GO" id="GO:0004747">
    <property type="term" value="F:ribokinase activity"/>
    <property type="evidence" value="ECO:0007669"/>
    <property type="project" value="UniProtKB-UniRule"/>
</dbReference>
<keyword evidence="4 9" id="KW-0418">Kinase</keyword>
<evidence type="ECO:0000256" key="5">
    <source>
        <dbReference type="ARBA" id="ARBA00022840"/>
    </source>
</evidence>
<feature type="binding site" evidence="9">
    <location>
        <position position="233"/>
    </location>
    <ligand>
        <name>K(+)</name>
        <dbReference type="ChEBI" id="CHEBI:29103"/>
    </ligand>
</feature>
<feature type="binding site" evidence="9">
    <location>
        <position position="235"/>
    </location>
    <ligand>
        <name>K(+)</name>
        <dbReference type="ChEBI" id="CHEBI:29103"/>
    </ligand>
</feature>
<comment type="subcellular location">
    <subcellularLocation>
        <location evidence="9">Cytoplasm</location>
    </subcellularLocation>
</comment>
<dbReference type="SUPFAM" id="SSF53613">
    <property type="entry name" value="Ribokinase-like"/>
    <property type="match status" value="1"/>
</dbReference>
<feature type="domain" description="Carbohydrate kinase PfkB" evidence="10">
    <location>
        <begin position="3"/>
        <end position="280"/>
    </location>
</feature>
<keyword evidence="12" id="KW-1185">Reference proteome</keyword>
<feature type="binding site" evidence="9">
    <location>
        <position position="269"/>
    </location>
    <ligand>
        <name>K(+)</name>
        <dbReference type="ChEBI" id="CHEBI:29103"/>
    </ligand>
</feature>